<feature type="non-terminal residue" evidence="1">
    <location>
        <position position="1"/>
    </location>
</feature>
<comment type="caution">
    <text evidence="1">The sequence shown here is derived from an EMBL/GenBank/DDBJ whole genome shotgun (WGS) entry which is preliminary data.</text>
</comment>
<dbReference type="OrthoDB" id="9804333at2"/>
<sequence length="75" mass="8261">DAVEVWNGEWTAEEELSLASWEAMLREGGDWLPAMGNSDAHRACSSTLRGSASSQDRGAGWSKRFDVALRLRPPK</sequence>
<dbReference type="EMBL" id="SMKI01000641">
    <property type="protein sequence ID" value="TDC62477.1"/>
    <property type="molecule type" value="Genomic_DNA"/>
</dbReference>
<dbReference type="RefSeq" id="WP_132822025.1">
    <property type="nucleotide sequence ID" value="NZ_SMKI01000641.1"/>
</dbReference>
<keyword evidence="2" id="KW-1185">Reference proteome</keyword>
<name>A0A4R4SGB0_9ACTN</name>
<accession>A0A4R4SGB0</accession>
<evidence type="ECO:0000313" key="2">
    <source>
        <dbReference type="Proteomes" id="UP000295345"/>
    </source>
</evidence>
<proteinExistence type="predicted"/>
<reference evidence="1 2" key="1">
    <citation type="submission" date="2019-03" db="EMBL/GenBank/DDBJ databases">
        <title>Draft genome sequences of novel Actinobacteria.</title>
        <authorList>
            <person name="Sahin N."/>
            <person name="Ay H."/>
            <person name="Saygin H."/>
        </authorList>
    </citation>
    <scope>NUCLEOTIDE SEQUENCE [LARGE SCALE GENOMIC DNA]</scope>
    <source>
        <strain evidence="1 2">DSM 41900</strain>
    </source>
</reference>
<protein>
    <submittedName>
        <fullName evidence="1">Uncharacterized protein</fullName>
    </submittedName>
</protein>
<dbReference type="AlphaFoldDB" id="A0A4R4SGB0"/>
<gene>
    <name evidence="1" type="ORF">E1283_33990</name>
</gene>
<organism evidence="1 2">
    <name type="scientific">Streptomyces hainanensis</name>
    <dbReference type="NCBI Taxonomy" id="402648"/>
    <lineage>
        <taxon>Bacteria</taxon>
        <taxon>Bacillati</taxon>
        <taxon>Actinomycetota</taxon>
        <taxon>Actinomycetes</taxon>
        <taxon>Kitasatosporales</taxon>
        <taxon>Streptomycetaceae</taxon>
        <taxon>Streptomyces</taxon>
    </lineage>
</organism>
<evidence type="ECO:0000313" key="1">
    <source>
        <dbReference type="EMBL" id="TDC62477.1"/>
    </source>
</evidence>
<dbReference type="Proteomes" id="UP000295345">
    <property type="component" value="Unassembled WGS sequence"/>
</dbReference>